<evidence type="ECO:0000313" key="3">
    <source>
        <dbReference type="Proteomes" id="UP000243975"/>
    </source>
</evidence>
<comment type="caution">
    <text evidence="1">The sequence shown here is derived from an EMBL/GenBank/DDBJ whole genome shotgun (WGS) entry which is preliminary data.</text>
</comment>
<evidence type="ECO:0000313" key="1">
    <source>
        <dbReference type="EMBL" id="KVH95131.1"/>
    </source>
</evidence>
<sequence length="214" mass="23769">MASTVEFHPQCDKKPPVDGWLRISSCGAHPWPDAPDRKLGLFSEVLMSKATEPSTSSSQRGFWPGVGGPRPLNPLGGPVFPSAGRQAGNHSDLTWLHVSYLCLPLPVIHGGCDCAGSEERHHRDLVIYENLLAPAHHDVNHNTRGSDSGSCGQERLDSFTHLYVLIVKRVPHRSWWRNLLFSRSGFVGRLRWRRDGDFDDMNKRGVVGKGGGYR</sequence>
<reference evidence="1 3" key="1">
    <citation type="journal article" date="2016" name="Sci. Rep.">
        <title>The genome sequence of the outbreeding globe artichoke constructed de novo incorporating a phase-aware low-pass sequencing strategy of F1 progeny.</title>
        <authorList>
            <person name="Scaglione D."/>
            <person name="Reyes-Chin-Wo S."/>
            <person name="Acquadro A."/>
            <person name="Froenicke L."/>
            <person name="Portis E."/>
            <person name="Beitel C."/>
            <person name="Tirone M."/>
            <person name="Mauro R."/>
            <person name="Lo Monaco A."/>
            <person name="Mauromicale G."/>
            <person name="Faccioli P."/>
            <person name="Cattivelli L."/>
            <person name="Rieseberg L."/>
            <person name="Michelmore R."/>
            <person name="Lanteri S."/>
        </authorList>
    </citation>
    <scope>NUCLEOTIDE SEQUENCE [LARGE SCALE GENOMIC DNA]</scope>
    <source>
        <strain evidence="1">2C</strain>
        <tissue evidence="1">Leaf</tissue>
    </source>
</reference>
<gene>
    <name evidence="1" type="ORF">Ccrd_002779</name>
    <name evidence="2" type="ORF">Ccrd_010027</name>
</gene>
<accession>A0A103XQQ1</accession>
<protein>
    <submittedName>
        <fullName evidence="1">Uncharacterized protein</fullName>
    </submittedName>
</protein>
<evidence type="ECO:0000313" key="2">
    <source>
        <dbReference type="EMBL" id="KVI11559.1"/>
    </source>
</evidence>
<name>A0A103XQQ1_CYNCS</name>
<organism evidence="1 3">
    <name type="scientific">Cynara cardunculus var. scolymus</name>
    <name type="common">Globe artichoke</name>
    <name type="synonym">Cynara scolymus</name>
    <dbReference type="NCBI Taxonomy" id="59895"/>
    <lineage>
        <taxon>Eukaryota</taxon>
        <taxon>Viridiplantae</taxon>
        <taxon>Streptophyta</taxon>
        <taxon>Embryophyta</taxon>
        <taxon>Tracheophyta</taxon>
        <taxon>Spermatophyta</taxon>
        <taxon>Magnoliopsida</taxon>
        <taxon>eudicotyledons</taxon>
        <taxon>Gunneridae</taxon>
        <taxon>Pentapetalae</taxon>
        <taxon>asterids</taxon>
        <taxon>campanulids</taxon>
        <taxon>Asterales</taxon>
        <taxon>Asteraceae</taxon>
        <taxon>Carduoideae</taxon>
        <taxon>Cardueae</taxon>
        <taxon>Carduinae</taxon>
        <taxon>Cynara</taxon>
    </lineage>
</organism>
<dbReference type="EMBL" id="LEKV01004398">
    <property type="protein sequence ID" value="KVH95131.1"/>
    <property type="molecule type" value="Genomic_DNA"/>
</dbReference>
<dbReference type="Gramene" id="KVH95131">
    <property type="protein sequence ID" value="KVH95131"/>
    <property type="gene ID" value="Ccrd_002779"/>
</dbReference>
<dbReference type="Proteomes" id="UP000243975">
    <property type="component" value="Unassembled WGS sequence"/>
</dbReference>
<dbReference type="Gramene" id="KVI11559">
    <property type="protein sequence ID" value="KVI11559"/>
    <property type="gene ID" value="Ccrd_010027"/>
</dbReference>
<dbReference type="EMBL" id="LEKV01000082">
    <property type="protein sequence ID" value="KVI11559.1"/>
    <property type="molecule type" value="Genomic_DNA"/>
</dbReference>
<keyword evidence="3" id="KW-1185">Reference proteome</keyword>
<proteinExistence type="predicted"/>
<dbReference type="AlphaFoldDB" id="A0A103XQQ1"/>